<evidence type="ECO:0000313" key="1">
    <source>
        <dbReference type="EMBL" id="SHE86148.1"/>
    </source>
</evidence>
<organism evidence="1 2">
    <name type="scientific">Pedobacter caeni</name>
    <dbReference type="NCBI Taxonomy" id="288992"/>
    <lineage>
        <taxon>Bacteria</taxon>
        <taxon>Pseudomonadati</taxon>
        <taxon>Bacteroidota</taxon>
        <taxon>Sphingobacteriia</taxon>
        <taxon>Sphingobacteriales</taxon>
        <taxon>Sphingobacteriaceae</taxon>
        <taxon>Pedobacter</taxon>
    </lineage>
</organism>
<dbReference type="InterPro" id="IPR013324">
    <property type="entry name" value="RNA_pol_sigma_r3/r4-like"/>
</dbReference>
<keyword evidence="2" id="KW-1185">Reference proteome</keyword>
<name>A0A1M4WY62_9SPHI</name>
<reference evidence="2" key="1">
    <citation type="submission" date="2016-11" db="EMBL/GenBank/DDBJ databases">
        <authorList>
            <person name="Varghese N."/>
            <person name="Submissions S."/>
        </authorList>
    </citation>
    <scope>NUCLEOTIDE SEQUENCE [LARGE SCALE GENOMIC DNA]</scope>
    <source>
        <strain evidence="2">DSM 16990</strain>
    </source>
</reference>
<dbReference type="SUPFAM" id="SSF88946">
    <property type="entry name" value="Sigma2 domain of RNA polymerase sigma factors"/>
    <property type="match status" value="1"/>
</dbReference>
<evidence type="ECO:0000313" key="2">
    <source>
        <dbReference type="Proteomes" id="UP000184287"/>
    </source>
</evidence>
<dbReference type="STRING" id="288992.SAMN04488522_1011429"/>
<accession>A0A1M4WY62</accession>
<gene>
    <name evidence="1" type="ORF">SAMN04488522_1011429</name>
</gene>
<dbReference type="AlphaFoldDB" id="A0A1M4WY62"/>
<dbReference type="InterPro" id="IPR013325">
    <property type="entry name" value="RNA_pol_sigma_r2"/>
</dbReference>
<sequence length="195" mass="22128">MGADSDMAIVEGLKAGGGQRRIFEGNLYKSFFYFIRQGVRKYGISEEDASSAYSDTIISVINNIIKGSFEGRSALKSYGYKIFSNKCVDLLRKDTTNKGKVNQAIPIDSLVFELPDQARTAIQQLLMKEERNYLMERLIALGEKCRQILLFFEDGYSDKDIAGFMEYNSADVVKTSRLRCLEKLKKKVNIEQTVK</sequence>
<protein>
    <submittedName>
        <fullName evidence="1">RNA polymerase sigma-70 factor, ECF subfamily</fullName>
    </submittedName>
</protein>
<dbReference type="GO" id="GO:0003700">
    <property type="term" value="F:DNA-binding transcription factor activity"/>
    <property type="evidence" value="ECO:0007669"/>
    <property type="project" value="InterPro"/>
</dbReference>
<dbReference type="Gene3D" id="1.10.1740.10">
    <property type="match status" value="1"/>
</dbReference>
<dbReference type="Proteomes" id="UP000184287">
    <property type="component" value="Unassembled WGS sequence"/>
</dbReference>
<dbReference type="RefSeq" id="WP_073229126.1">
    <property type="nucleotide sequence ID" value="NZ_FQUQ01000001.1"/>
</dbReference>
<dbReference type="NCBIfam" id="TIGR02937">
    <property type="entry name" value="sigma70-ECF"/>
    <property type="match status" value="1"/>
</dbReference>
<dbReference type="GO" id="GO:0006352">
    <property type="term" value="P:DNA-templated transcription initiation"/>
    <property type="evidence" value="ECO:0007669"/>
    <property type="project" value="InterPro"/>
</dbReference>
<dbReference type="InterPro" id="IPR014284">
    <property type="entry name" value="RNA_pol_sigma-70_dom"/>
</dbReference>
<proteinExistence type="predicted"/>
<dbReference type="SUPFAM" id="SSF88659">
    <property type="entry name" value="Sigma3 and sigma4 domains of RNA polymerase sigma factors"/>
    <property type="match status" value="1"/>
</dbReference>
<dbReference type="OrthoDB" id="665482at2"/>
<dbReference type="EMBL" id="FQUQ01000001">
    <property type="protein sequence ID" value="SHE86148.1"/>
    <property type="molecule type" value="Genomic_DNA"/>
</dbReference>